<dbReference type="InterPro" id="IPR003647">
    <property type="entry name" value="Intron_nuc_1_rpt"/>
</dbReference>
<accession>M1HWG7</accession>
<evidence type="ECO:0000313" key="5">
    <source>
        <dbReference type="EMBL" id="AGE54051.1"/>
    </source>
</evidence>
<dbReference type="GO" id="GO:0016787">
    <property type="term" value="F:hydrolase activity"/>
    <property type="evidence" value="ECO:0007669"/>
    <property type="project" value="UniProtKB-KW"/>
</dbReference>
<keyword evidence="3" id="KW-0378">Hydrolase</keyword>
<dbReference type="SMART" id="SM00497">
    <property type="entry name" value="IENR1"/>
    <property type="match status" value="1"/>
</dbReference>
<dbReference type="InterPro" id="IPR003611">
    <property type="entry name" value="NUMOD3"/>
</dbReference>
<dbReference type="Pfam" id="PF07453">
    <property type="entry name" value="NUMOD1"/>
    <property type="match status" value="1"/>
</dbReference>
<dbReference type="CDD" id="cd10443">
    <property type="entry name" value="GIY-YIG_HE_Tlr8p_PBC-V_like"/>
    <property type="match status" value="1"/>
</dbReference>
<evidence type="ECO:0000256" key="2">
    <source>
        <dbReference type="ARBA" id="ARBA00022759"/>
    </source>
</evidence>
<dbReference type="SMART" id="SM00496">
    <property type="entry name" value="IENR2"/>
    <property type="match status" value="4"/>
</dbReference>
<evidence type="ECO:0000259" key="4">
    <source>
        <dbReference type="PROSITE" id="PS50164"/>
    </source>
</evidence>
<organismHost>
    <name type="scientific">Chlorella</name>
    <dbReference type="NCBI Taxonomy" id="3071"/>
</organismHost>
<evidence type="ECO:0000256" key="3">
    <source>
        <dbReference type="ARBA" id="ARBA00022801"/>
    </source>
</evidence>
<dbReference type="InterPro" id="IPR000305">
    <property type="entry name" value="GIY-YIG_endonuc"/>
</dbReference>
<dbReference type="InterPro" id="IPR010896">
    <property type="entry name" value="NUMOD1"/>
</dbReference>
<name>M1HWG7_PBCVI</name>
<gene>
    <name evidence="5" type="primary">IL-3A_723L</name>
    <name evidence="5" type="ORF">PBCVIL3A_723L</name>
</gene>
<organism evidence="5 6">
    <name type="scientific">Paramecium bursaria Chlorella virus IL3A</name>
    <name type="common">PBCV-IL3A</name>
    <dbReference type="NCBI Taxonomy" id="46019"/>
    <lineage>
        <taxon>Viruses</taxon>
        <taxon>Varidnaviria</taxon>
        <taxon>Bamfordvirae</taxon>
        <taxon>Nucleocytoviricota</taxon>
        <taxon>Megaviricetes</taxon>
        <taxon>Algavirales</taxon>
        <taxon>Phycodnaviridae</taxon>
        <taxon>Chlorovirus</taxon>
        <taxon>Chlorovirus illinoense</taxon>
    </lineage>
</organism>
<keyword evidence="1" id="KW-0540">Nuclease</keyword>
<evidence type="ECO:0000313" key="6">
    <source>
        <dbReference type="Proteomes" id="UP000247091"/>
    </source>
</evidence>
<sequence>MGFIYTLTSPSGKLYNGQTNRNIHERFDEHQKPNSGCPVIAGAIKKYGWENFITDYYECPDEDLDKHERWMIRVTGSLAPTGYNLTEGGSNGRRSEITKQRMSEAHTGKVGYWYGKTRNETTKQKISKTLTGRVLTEDHKKKIGGSHIGMTHTEESKKKISESSSGEKNHNAKKVYQYDMDGKYIGWFDSCEEAARHLEKSDGSDISKCARGKRKTAYKFRWSYEKKDCL</sequence>
<dbReference type="PROSITE" id="PS50164">
    <property type="entry name" value="GIY_YIG"/>
    <property type="match status" value="1"/>
</dbReference>
<dbReference type="EMBL" id="JX997169">
    <property type="protein sequence ID" value="AGE54051.1"/>
    <property type="molecule type" value="Genomic_DNA"/>
</dbReference>
<reference evidence="5 6" key="1">
    <citation type="submission" date="2012-10" db="EMBL/GenBank/DDBJ databases">
        <title>Towards defining the chloroviruses: a genomic journey through a genus of large DNA viruses.</title>
        <authorList>
            <person name="Jeanniard A."/>
            <person name="Dunigan D.D."/>
            <person name="Gurnon J.R."/>
            <person name="Agarkova I."/>
            <person name="Kang M."/>
            <person name="Vitek J."/>
            <person name="Duncan G."/>
            <person name="McClung O.W."/>
            <person name="Larsen M."/>
            <person name="Claverie J.-M."/>
            <person name="Van Etten J.L."/>
            <person name="Blanc G."/>
        </authorList>
    </citation>
    <scope>NUCLEOTIDE SEQUENCE [LARGE SCALE GENOMIC DNA]</scope>
</reference>
<dbReference type="Pfam" id="PF07460">
    <property type="entry name" value="NUMOD3"/>
    <property type="match status" value="2"/>
</dbReference>
<keyword evidence="2 5" id="KW-0255">Endonuclease</keyword>
<dbReference type="InterPro" id="IPR006350">
    <property type="entry name" value="Intron_endoG1"/>
</dbReference>
<dbReference type="SUPFAM" id="SSF64496">
    <property type="entry name" value="DNA-binding domain of intron-encoded endonucleases"/>
    <property type="match status" value="1"/>
</dbReference>
<evidence type="ECO:0000256" key="1">
    <source>
        <dbReference type="ARBA" id="ARBA00022722"/>
    </source>
</evidence>
<dbReference type="Proteomes" id="UP000247091">
    <property type="component" value="Segment"/>
</dbReference>
<dbReference type="Gene3D" id="1.10.10.10">
    <property type="entry name" value="Winged helix-like DNA-binding domain superfamily/Winged helix DNA-binding domain"/>
    <property type="match status" value="1"/>
</dbReference>
<dbReference type="InterPro" id="IPR036388">
    <property type="entry name" value="WH-like_DNA-bd_sf"/>
</dbReference>
<protein>
    <submittedName>
        <fullName evidence="5">GIY-YIG catalytic domain-containing endonuclease</fullName>
    </submittedName>
</protein>
<dbReference type="NCBIfam" id="TIGR01453">
    <property type="entry name" value="grpIintron_endo"/>
    <property type="match status" value="1"/>
</dbReference>
<dbReference type="GO" id="GO:0003677">
    <property type="term" value="F:DNA binding"/>
    <property type="evidence" value="ECO:0007669"/>
    <property type="project" value="InterPro"/>
</dbReference>
<dbReference type="SMART" id="SM00465">
    <property type="entry name" value="GIYc"/>
    <property type="match status" value="1"/>
</dbReference>
<dbReference type="GO" id="GO:0004519">
    <property type="term" value="F:endonuclease activity"/>
    <property type="evidence" value="ECO:0007669"/>
    <property type="project" value="UniProtKB-KW"/>
</dbReference>
<proteinExistence type="predicted"/>
<feature type="domain" description="GIY-YIG" evidence="4">
    <location>
        <begin position="1"/>
        <end position="85"/>
    </location>
</feature>